<name>X0XU93_9ZZZZ</name>
<organism evidence="1">
    <name type="scientific">marine sediment metagenome</name>
    <dbReference type="NCBI Taxonomy" id="412755"/>
    <lineage>
        <taxon>unclassified sequences</taxon>
        <taxon>metagenomes</taxon>
        <taxon>ecological metagenomes</taxon>
    </lineage>
</organism>
<dbReference type="EMBL" id="BARS01055562">
    <property type="protein sequence ID" value="GAG46870.1"/>
    <property type="molecule type" value="Genomic_DNA"/>
</dbReference>
<protein>
    <submittedName>
        <fullName evidence="1">Uncharacterized protein</fullName>
    </submittedName>
</protein>
<evidence type="ECO:0000313" key="1">
    <source>
        <dbReference type="EMBL" id="GAG46870.1"/>
    </source>
</evidence>
<gene>
    <name evidence="1" type="ORF">S01H1_82012</name>
</gene>
<sequence length="71" mass="7909">YTRDQPQTNSSIGTSTSKGVASDLVAPINTTAIKNYNLSILDYWNIQYYICENSSVYPEYNGIKKQPTGIV</sequence>
<feature type="non-terminal residue" evidence="1">
    <location>
        <position position="1"/>
    </location>
</feature>
<reference evidence="1" key="1">
    <citation type="journal article" date="2014" name="Front. Microbiol.">
        <title>High frequency of phylogenetically diverse reductive dehalogenase-homologous genes in deep subseafloor sedimentary metagenomes.</title>
        <authorList>
            <person name="Kawai M."/>
            <person name="Futagami T."/>
            <person name="Toyoda A."/>
            <person name="Takaki Y."/>
            <person name="Nishi S."/>
            <person name="Hori S."/>
            <person name="Arai W."/>
            <person name="Tsubouchi T."/>
            <person name="Morono Y."/>
            <person name="Uchiyama I."/>
            <person name="Ito T."/>
            <person name="Fujiyama A."/>
            <person name="Inagaki F."/>
            <person name="Takami H."/>
        </authorList>
    </citation>
    <scope>NUCLEOTIDE SEQUENCE</scope>
    <source>
        <strain evidence="1">Expedition CK06-06</strain>
    </source>
</reference>
<comment type="caution">
    <text evidence="1">The sequence shown here is derived from an EMBL/GenBank/DDBJ whole genome shotgun (WGS) entry which is preliminary data.</text>
</comment>
<accession>X0XU93</accession>
<proteinExistence type="predicted"/>
<dbReference type="AlphaFoldDB" id="X0XU93"/>